<evidence type="ECO:0000313" key="2">
    <source>
        <dbReference type="Proteomes" id="UP001642464"/>
    </source>
</evidence>
<organism evidence="1 2">
    <name type="scientific">Durusdinium trenchii</name>
    <dbReference type="NCBI Taxonomy" id="1381693"/>
    <lineage>
        <taxon>Eukaryota</taxon>
        <taxon>Sar</taxon>
        <taxon>Alveolata</taxon>
        <taxon>Dinophyceae</taxon>
        <taxon>Suessiales</taxon>
        <taxon>Symbiodiniaceae</taxon>
        <taxon>Durusdinium</taxon>
    </lineage>
</organism>
<keyword evidence="2" id="KW-1185">Reference proteome</keyword>
<protein>
    <submittedName>
        <fullName evidence="1">Conserved oligomeric Golgi complex subunit 5</fullName>
    </submittedName>
</protein>
<evidence type="ECO:0000313" key="1">
    <source>
        <dbReference type="EMBL" id="CAK9066203.1"/>
    </source>
</evidence>
<reference evidence="1 2" key="1">
    <citation type="submission" date="2024-02" db="EMBL/GenBank/DDBJ databases">
        <authorList>
            <person name="Chen Y."/>
            <person name="Shah S."/>
            <person name="Dougan E. K."/>
            <person name="Thang M."/>
            <person name="Chan C."/>
        </authorList>
    </citation>
    <scope>NUCLEOTIDE SEQUENCE [LARGE SCALE GENOMIC DNA]</scope>
</reference>
<name>A0ABP0NRW1_9DINO</name>
<proteinExistence type="predicted"/>
<sequence length="381" mass="42308">MIVDPNQFVHQQEGGPVWVPSEFDVTREGSCRLVGGDRSHLEPRLAQEVAQPVLEAALPLLAKLRRPQLLLEDRRLQVVFKERDRAQRIIVPGRHADGSDAEYVGLWHVDGHREHVAAVVLYYYHVDPQLEGGDMEFCGREPMDVLGIGDCSNNYGKFHAASVRAALRDGPETRVANCRVPIREGTLLVFSNCQLVHRVLKMVNRGTHEASRDFVALFVLDPAFGELRPARSVLSAGYHVARALQRCGVGMMGCPQAVSLILEFLGIRPSAAQRKLTRNALLREQLQPSGEFCGSSQVHATGNGCYSMIGWLHHLLGKGSGSSLWMFEGADWNGHKLLQGLNLPPEQLGRGMSEILSLDTVELDCRLEYRGLRSPSWSELE</sequence>
<dbReference type="Proteomes" id="UP001642464">
    <property type="component" value="Unassembled WGS sequence"/>
</dbReference>
<gene>
    <name evidence="1" type="ORF">SCF082_LOCUS33756</name>
</gene>
<comment type="caution">
    <text evidence="1">The sequence shown here is derived from an EMBL/GenBank/DDBJ whole genome shotgun (WGS) entry which is preliminary data.</text>
</comment>
<dbReference type="EMBL" id="CAXAMM010030247">
    <property type="protein sequence ID" value="CAK9066203.1"/>
    <property type="molecule type" value="Genomic_DNA"/>
</dbReference>
<accession>A0ABP0NRW1</accession>